<dbReference type="Proteomes" id="UP000609802">
    <property type="component" value="Unassembled WGS sequence"/>
</dbReference>
<reference evidence="6" key="1">
    <citation type="journal article" date="2019" name="Int. J. Syst. Evol. Microbiol.">
        <title>The Global Catalogue of Microorganisms (GCM) 10K type strain sequencing project: providing services to taxonomists for standard genome sequencing and annotation.</title>
        <authorList>
            <consortium name="The Broad Institute Genomics Platform"/>
            <consortium name="The Broad Institute Genome Sequencing Center for Infectious Disease"/>
            <person name="Wu L."/>
            <person name="Ma J."/>
        </authorList>
    </citation>
    <scope>NUCLEOTIDE SEQUENCE [LARGE SCALE GENOMIC DNA]</scope>
    <source>
        <strain evidence="6">KCTC 42443</strain>
    </source>
</reference>
<dbReference type="SMART" id="SM00347">
    <property type="entry name" value="HTH_MARR"/>
    <property type="match status" value="1"/>
</dbReference>
<keyword evidence="3" id="KW-0804">Transcription</keyword>
<dbReference type="InterPro" id="IPR000835">
    <property type="entry name" value="HTH_MarR-typ"/>
</dbReference>
<dbReference type="PANTHER" id="PTHR42756">
    <property type="entry name" value="TRANSCRIPTIONAL REGULATOR, MARR"/>
    <property type="match status" value="1"/>
</dbReference>
<keyword evidence="6" id="KW-1185">Reference proteome</keyword>
<dbReference type="Pfam" id="PF12802">
    <property type="entry name" value="MarR_2"/>
    <property type="match status" value="1"/>
</dbReference>
<dbReference type="InterPro" id="IPR036388">
    <property type="entry name" value="WH-like_DNA-bd_sf"/>
</dbReference>
<organism evidence="5 6">
    <name type="scientific">Aliiroseovarius zhejiangensis</name>
    <dbReference type="NCBI Taxonomy" id="1632025"/>
    <lineage>
        <taxon>Bacteria</taxon>
        <taxon>Pseudomonadati</taxon>
        <taxon>Pseudomonadota</taxon>
        <taxon>Alphaproteobacteria</taxon>
        <taxon>Rhodobacterales</taxon>
        <taxon>Paracoccaceae</taxon>
        <taxon>Aliiroseovarius</taxon>
    </lineage>
</organism>
<feature type="domain" description="HTH marR-type" evidence="4">
    <location>
        <begin position="12"/>
        <end position="144"/>
    </location>
</feature>
<keyword evidence="2" id="KW-0238">DNA-binding</keyword>
<proteinExistence type="predicted"/>
<dbReference type="InterPro" id="IPR023187">
    <property type="entry name" value="Tscrpt_reg_MarR-type_CS"/>
</dbReference>
<protein>
    <submittedName>
        <fullName evidence="5">MarR family transcriptional regulator</fullName>
    </submittedName>
</protein>
<dbReference type="PROSITE" id="PS50995">
    <property type="entry name" value="HTH_MARR_2"/>
    <property type="match status" value="1"/>
</dbReference>
<dbReference type="PANTHER" id="PTHR42756:SF1">
    <property type="entry name" value="TRANSCRIPTIONAL REPRESSOR OF EMRAB OPERON"/>
    <property type="match status" value="1"/>
</dbReference>
<dbReference type="RefSeq" id="WP_191287555.1">
    <property type="nucleotide sequence ID" value="NZ_BNCH01000011.1"/>
</dbReference>
<dbReference type="SUPFAM" id="SSF46785">
    <property type="entry name" value="Winged helix' DNA-binding domain"/>
    <property type="match status" value="1"/>
</dbReference>
<evidence type="ECO:0000256" key="3">
    <source>
        <dbReference type="ARBA" id="ARBA00023163"/>
    </source>
</evidence>
<gene>
    <name evidence="5" type="ORF">GCM10016455_31930</name>
</gene>
<accession>A0ABQ3J9J8</accession>
<evidence type="ECO:0000259" key="4">
    <source>
        <dbReference type="PROSITE" id="PS50995"/>
    </source>
</evidence>
<dbReference type="EMBL" id="BNCH01000011">
    <property type="protein sequence ID" value="GHF08637.1"/>
    <property type="molecule type" value="Genomic_DNA"/>
</dbReference>
<comment type="caution">
    <text evidence="5">The sequence shown here is derived from an EMBL/GenBank/DDBJ whole genome shotgun (WGS) entry which is preliminary data.</text>
</comment>
<keyword evidence="1" id="KW-0805">Transcription regulation</keyword>
<sequence length="147" mass="16647">MTSANWPEGTHKESFGFLSQVLARRMDEAMKQRLADLDLDFRFFMTLMQLLAQDGQSQRELGAKLTLPEYQVSRNLDAMARDGLIERRADPSSRRTTRVFLTDKGRAVAQKLPPLIHGLNDSFLNVLSGDERAALINILQRVLSLTD</sequence>
<evidence type="ECO:0000256" key="1">
    <source>
        <dbReference type="ARBA" id="ARBA00023015"/>
    </source>
</evidence>
<dbReference type="PRINTS" id="PR00598">
    <property type="entry name" value="HTHMARR"/>
</dbReference>
<dbReference type="Gene3D" id="1.10.10.10">
    <property type="entry name" value="Winged helix-like DNA-binding domain superfamily/Winged helix DNA-binding domain"/>
    <property type="match status" value="1"/>
</dbReference>
<name>A0ABQ3J9J8_9RHOB</name>
<evidence type="ECO:0000313" key="5">
    <source>
        <dbReference type="EMBL" id="GHF08637.1"/>
    </source>
</evidence>
<evidence type="ECO:0000313" key="6">
    <source>
        <dbReference type="Proteomes" id="UP000609802"/>
    </source>
</evidence>
<dbReference type="PROSITE" id="PS01117">
    <property type="entry name" value="HTH_MARR_1"/>
    <property type="match status" value="1"/>
</dbReference>
<dbReference type="InterPro" id="IPR036390">
    <property type="entry name" value="WH_DNA-bd_sf"/>
</dbReference>
<evidence type="ECO:0000256" key="2">
    <source>
        <dbReference type="ARBA" id="ARBA00023125"/>
    </source>
</evidence>